<accession>A0A5K7SBR0</accession>
<reference evidence="1" key="1">
    <citation type="journal article" date="2020" name="Int. J. Syst. Evol. Microbiol.">
        <title>Aquipluma nitroreducens gen. nov. sp. nov., a novel facultatively anaerobic bacterium isolated from a freshwater lake.</title>
        <authorList>
            <person name="Watanabe M."/>
            <person name="Kojima H."/>
            <person name="Fukui M."/>
        </authorList>
    </citation>
    <scope>NUCLEOTIDE SEQUENCE</scope>
    <source>
        <strain evidence="1">MeG22</strain>
    </source>
</reference>
<name>A0A5K7SBR0_9BACT</name>
<dbReference type="EMBL" id="AP018694">
    <property type="protein sequence ID" value="BBE18897.1"/>
    <property type="molecule type" value="Genomic_DNA"/>
</dbReference>
<dbReference type="Proteomes" id="UP001193389">
    <property type="component" value="Chromosome"/>
</dbReference>
<organism evidence="1 2">
    <name type="scientific">Aquipluma nitroreducens</name>
    <dbReference type="NCBI Taxonomy" id="2010828"/>
    <lineage>
        <taxon>Bacteria</taxon>
        <taxon>Pseudomonadati</taxon>
        <taxon>Bacteroidota</taxon>
        <taxon>Bacteroidia</taxon>
        <taxon>Marinilabiliales</taxon>
        <taxon>Prolixibacteraceae</taxon>
        <taxon>Aquipluma</taxon>
    </lineage>
</organism>
<evidence type="ECO:0000313" key="1">
    <source>
        <dbReference type="EMBL" id="BBE18897.1"/>
    </source>
</evidence>
<gene>
    <name evidence="1" type="ORF">AQPE_3067</name>
</gene>
<dbReference type="KEGG" id="anf:AQPE_3067"/>
<evidence type="ECO:0000313" key="2">
    <source>
        <dbReference type="Proteomes" id="UP001193389"/>
    </source>
</evidence>
<protein>
    <submittedName>
        <fullName evidence="1">Uncharacterized protein</fullName>
    </submittedName>
</protein>
<proteinExistence type="predicted"/>
<keyword evidence="2" id="KW-1185">Reference proteome</keyword>
<sequence>MGNKIDPKWFLNGVCIHDEGSKTFRSYPEFDHSNTKTGISLN</sequence>
<dbReference type="AlphaFoldDB" id="A0A5K7SBR0"/>